<dbReference type="Proteomes" id="UP000308760">
    <property type="component" value="Unassembled WGS sequence"/>
</dbReference>
<reference evidence="3" key="1">
    <citation type="submission" date="2019-04" db="EMBL/GenBank/DDBJ databases">
        <title>Nocardioides xinjiangensis sp. nov.</title>
        <authorList>
            <person name="Liu S."/>
        </authorList>
    </citation>
    <scope>NUCLEOTIDE SEQUENCE [LARGE SCALE GENOMIC DNA]</scope>
    <source>
        <strain evidence="3">18</strain>
    </source>
</reference>
<evidence type="ECO:0000313" key="3">
    <source>
        <dbReference type="Proteomes" id="UP000308760"/>
    </source>
</evidence>
<organism evidence="2 3">
    <name type="scientific">Glycomyces buryatensis</name>
    <dbReference type="NCBI Taxonomy" id="2570927"/>
    <lineage>
        <taxon>Bacteria</taxon>
        <taxon>Bacillati</taxon>
        <taxon>Actinomycetota</taxon>
        <taxon>Actinomycetes</taxon>
        <taxon>Glycomycetales</taxon>
        <taxon>Glycomycetaceae</taxon>
        <taxon>Glycomyces</taxon>
    </lineage>
</organism>
<dbReference type="NCBIfam" id="NF040570">
    <property type="entry name" value="guided_TnpB"/>
    <property type="match status" value="1"/>
</dbReference>
<sequence length="222" mass="25151">MQLRYRYRIFPTAPQRRELARVFGCVRTVWNDAVAARKHAHAKGLPYPLTSELDKALITAAKRTPERSWLAEVSTVPLQQVLRDCHQAYRNFFDSLSSKRAGPRIGRPLFKRRTGMQSARYTQRGFVLRPNGRLYIAKVGEVTVAWSRDLPAAPSSVTVIKSPTGKYYASFVVSIDGDAERLEPMADPEAETGIDLGLKDFAVLRGGKWIENPKFFARLERK</sequence>
<comment type="caution">
    <text evidence="2">The sequence shown here is derived from an EMBL/GenBank/DDBJ whole genome shotgun (WGS) entry which is preliminary data.</text>
</comment>
<proteinExistence type="predicted"/>
<evidence type="ECO:0000259" key="1">
    <source>
        <dbReference type="Pfam" id="PF12323"/>
    </source>
</evidence>
<keyword evidence="3" id="KW-1185">Reference proteome</keyword>
<feature type="domain" description="Transposase putative helix-turn-helix" evidence="1">
    <location>
        <begin position="1"/>
        <end position="44"/>
    </location>
</feature>
<accession>A0A4S8Q031</accession>
<dbReference type="OrthoDB" id="6230307at2"/>
<reference evidence="2 3" key="2">
    <citation type="submission" date="2019-05" db="EMBL/GenBank/DDBJ databases">
        <title>Glycomyces buryatensis sp. nov.</title>
        <authorList>
            <person name="Nikitina E."/>
        </authorList>
    </citation>
    <scope>NUCLEOTIDE SEQUENCE [LARGE SCALE GENOMIC DNA]</scope>
    <source>
        <strain evidence="2 3">18</strain>
    </source>
</reference>
<evidence type="ECO:0000313" key="2">
    <source>
        <dbReference type="EMBL" id="THV35785.1"/>
    </source>
</evidence>
<dbReference type="AlphaFoldDB" id="A0A4S8Q031"/>
<dbReference type="RefSeq" id="WP_136536942.1">
    <property type="nucleotide sequence ID" value="NZ_STGY01000073.1"/>
</dbReference>
<dbReference type="Pfam" id="PF12323">
    <property type="entry name" value="HTH_OrfB_IS605"/>
    <property type="match status" value="1"/>
</dbReference>
<dbReference type="EMBL" id="STGY01000073">
    <property type="protein sequence ID" value="THV35785.1"/>
    <property type="molecule type" value="Genomic_DNA"/>
</dbReference>
<dbReference type="InterPro" id="IPR021027">
    <property type="entry name" value="Transposase_put_HTH"/>
</dbReference>
<gene>
    <name evidence="2" type="ORF">FAB82_23225</name>
</gene>
<protein>
    <submittedName>
        <fullName evidence="2">Transposase</fullName>
    </submittedName>
</protein>
<feature type="non-terminal residue" evidence="2">
    <location>
        <position position="222"/>
    </location>
</feature>
<name>A0A4S8Q031_9ACTN</name>